<dbReference type="AlphaFoldDB" id="D2V8B2"/>
<sequence length="326" mass="37148">MAFLLCDTNNLFDFLQVRNSSNSIEANGQPIHHTNIDLIDDTNMFDDWFHCEDENQLNSSQLESSQHSSPPNAKPTSSKTAHAKPKQMNTDYLYGVIDHVLQDTKSEIGLKWSMLECSSQLVDSSIQSPLSDSTLSINNVTPKENYGRSRSGSSNTTNTTTCNTINSNQSQDIESTQTTTFNNISEFNNTVGDHFMQNMTTCFDKNNYVSYTQPTCMQQRKIKKSQKKRSKSIQFISEEGNSYPLQLESFNCSLSNSPLNRNNLSVKSNKRKSMFNQPFQKTTKEENPNSYKIRFSHNVFEEITFKNTNPSQKFYKFNGIGEDKIN</sequence>
<keyword evidence="3" id="KW-1185">Reference proteome</keyword>
<dbReference type="RefSeq" id="XP_002679757.1">
    <property type="nucleotide sequence ID" value="XM_002679711.1"/>
</dbReference>
<evidence type="ECO:0000256" key="1">
    <source>
        <dbReference type="SAM" id="MobiDB-lite"/>
    </source>
</evidence>
<gene>
    <name evidence="2" type="ORF">NAEGRDRAFT_47475</name>
</gene>
<accession>D2V8B2</accession>
<evidence type="ECO:0000313" key="2">
    <source>
        <dbReference type="EMBL" id="EFC47013.1"/>
    </source>
</evidence>
<protein>
    <submittedName>
        <fullName evidence="2">Predicted protein</fullName>
    </submittedName>
</protein>
<feature type="region of interest" description="Disordered" evidence="1">
    <location>
        <begin position="56"/>
        <end position="85"/>
    </location>
</feature>
<dbReference type="InParanoid" id="D2V8B2"/>
<evidence type="ECO:0000313" key="3">
    <source>
        <dbReference type="Proteomes" id="UP000006671"/>
    </source>
</evidence>
<dbReference type="GeneID" id="8861326"/>
<feature type="compositionally biased region" description="Polar residues" evidence="1">
    <location>
        <begin position="133"/>
        <end position="142"/>
    </location>
</feature>
<feature type="region of interest" description="Disordered" evidence="1">
    <location>
        <begin position="133"/>
        <end position="167"/>
    </location>
</feature>
<feature type="compositionally biased region" description="Low complexity" evidence="1">
    <location>
        <begin position="56"/>
        <end position="69"/>
    </location>
</feature>
<feature type="compositionally biased region" description="Polar residues" evidence="1">
    <location>
        <begin position="70"/>
        <end position="80"/>
    </location>
</feature>
<reference evidence="2 3" key="1">
    <citation type="journal article" date="2010" name="Cell">
        <title>The genome of Naegleria gruberi illuminates early eukaryotic versatility.</title>
        <authorList>
            <person name="Fritz-Laylin L.K."/>
            <person name="Prochnik S.E."/>
            <person name="Ginger M.L."/>
            <person name="Dacks J.B."/>
            <person name="Carpenter M.L."/>
            <person name="Field M.C."/>
            <person name="Kuo A."/>
            <person name="Paredez A."/>
            <person name="Chapman J."/>
            <person name="Pham J."/>
            <person name="Shu S."/>
            <person name="Neupane R."/>
            <person name="Cipriano M."/>
            <person name="Mancuso J."/>
            <person name="Tu H."/>
            <person name="Salamov A."/>
            <person name="Lindquist E."/>
            <person name="Shapiro H."/>
            <person name="Lucas S."/>
            <person name="Grigoriev I.V."/>
            <person name="Cande W.Z."/>
            <person name="Fulton C."/>
            <person name="Rokhsar D.S."/>
            <person name="Dawson S.C."/>
        </authorList>
    </citation>
    <scope>NUCLEOTIDE SEQUENCE [LARGE SCALE GENOMIC DNA]</scope>
    <source>
        <strain evidence="2 3">NEG-M</strain>
    </source>
</reference>
<dbReference type="EMBL" id="GG738856">
    <property type="protein sequence ID" value="EFC47013.1"/>
    <property type="molecule type" value="Genomic_DNA"/>
</dbReference>
<dbReference type="Proteomes" id="UP000006671">
    <property type="component" value="Unassembled WGS sequence"/>
</dbReference>
<organism evidence="3">
    <name type="scientific">Naegleria gruberi</name>
    <name type="common">Amoeba</name>
    <dbReference type="NCBI Taxonomy" id="5762"/>
    <lineage>
        <taxon>Eukaryota</taxon>
        <taxon>Discoba</taxon>
        <taxon>Heterolobosea</taxon>
        <taxon>Tetramitia</taxon>
        <taxon>Eutetramitia</taxon>
        <taxon>Vahlkampfiidae</taxon>
        <taxon>Naegleria</taxon>
    </lineage>
</organism>
<dbReference type="VEuPathDB" id="AmoebaDB:NAEGRDRAFT_47475"/>
<dbReference type="KEGG" id="ngr:NAEGRDRAFT_47475"/>
<proteinExistence type="predicted"/>
<feature type="compositionally biased region" description="Low complexity" evidence="1">
    <location>
        <begin position="148"/>
        <end position="167"/>
    </location>
</feature>
<name>D2V8B2_NAEGR</name>